<gene>
    <name evidence="1" type="ORF">M5X16_08030</name>
    <name evidence="2" type="ORF">PC41400_07270</name>
</gene>
<dbReference type="Pfam" id="PF07394">
    <property type="entry name" value="DUF1501"/>
    <property type="match status" value="1"/>
</dbReference>
<dbReference type="EMBL" id="JAMDMJ010000008">
    <property type="protein sequence ID" value="MCY9595718.1"/>
    <property type="molecule type" value="Genomic_DNA"/>
</dbReference>
<evidence type="ECO:0000313" key="4">
    <source>
        <dbReference type="Proteomes" id="UP001527202"/>
    </source>
</evidence>
<dbReference type="PANTHER" id="PTHR43737:SF1">
    <property type="entry name" value="DUF1501 DOMAIN-CONTAINING PROTEIN"/>
    <property type="match status" value="1"/>
</dbReference>
<dbReference type="PANTHER" id="PTHR43737">
    <property type="entry name" value="BLL7424 PROTEIN"/>
    <property type="match status" value="1"/>
</dbReference>
<protein>
    <submittedName>
        <fullName evidence="2">DUF1501 domain-containing protein</fullName>
    </submittedName>
</protein>
<dbReference type="InterPro" id="IPR006311">
    <property type="entry name" value="TAT_signal"/>
</dbReference>
<dbReference type="PROSITE" id="PS51318">
    <property type="entry name" value="TAT"/>
    <property type="match status" value="1"/>
</dbReference>
<reference evidence="1 4" key="2">
    <citation type="submission" date="2022-05" db="EMBL/GenBank/DDBJ databases">
        <title>Genome Sequencing of Bee-Associated Microbes.</title>
        <authorList>
            <person name="Dunlap C."/>
        </authorList>
    </citation>
    <scope>NUCLEOTIDE SEQUENCE [LARGE SCALE GENOMIC DNA]</scope>
    <source>
        <strain evidence="1 4">NRRL B-23120</strain>
    </source>
</reference>
<dbReference type="Proteomes" id="UP000288943">
    <property type="component" value="Chromosome"/>
</dbReference>
<proteinExistence type="predicted"/>
<organism evidence="2 3">
    <name type="scientific">Paenibacillus chitinolyticus</name>
    <dbReference type="NCBI Taxonomy" id="79263"/>
    <lineage>
        <taxon>Bacteria</taxon>
        <taxon>Bacillati</taxon>
        <taxon>Bacillota</taxon>
        <taxon>Bacilli</taxon>
        <taxon>Bacillales</taxon>
        <taxon>Paenibacillaceae</taxon>
        <taxon>Paenibacillus</taxon>
    </lineage>
</organism>
<keyword evidence="4" id="KW-1185">Reference proteome</keyword>
<dbReference type="GeneID" id="95374619"/>
<dbReference type="InterPro" id="IPR010869">
    <property type="entry name" value="DUF1501"/>
</dbReference>
<dbReference type="InterPro" id="IPR017850">
    <property type="entry name" value="Alkaline_phosphatase_core_sf"/>
</dbReference>
<evidence type="ECO:0000313" key="2">
    <source>
        <dbReference type="EMBL" id="QAV17474.1"/>
    </source>
</evidence>
<dbReference type="KEGG" id="pchi:PC41400_07270"/>
<dbReference type="SUPFAM" id="SSF53649">
    <property type="entry name" value="Alkaline phosphatase-like"/>
    <property type="match status" value="1"/>
</dbReference>
<sequence length="409" mass="44298">MNLTRREFLIKGTALIAAIGIGGPLLYADSKNILKPGPPAGAKDRVLVVVQLSGGNDGLNTLIPYGIGAYHDARPRLRLQQHEVLDINGQLGLHPSLAQLHGLYQRGKVAIVQGVGYPKPDHSHFRSMEIWHTGEPEKRISDGWLGRYAFSSLDTANPLRAVQLGKTETRALRHDSISLPVVSALDSYKIFTSKPPDPDRGRLNKAFLDMYNLNKQTAPLRVACSSGIEAYRSVEAIGSLRPGYTAGAPYPDTSLAKDLQLAAQLMASGSGTRVFYTQLGTFDDHANEKAHHASMLSTLDEGLGAFYRDLEAHGLQDQVMVMAFSEFGRRTKENGSGGTDHGTAGPVFLLGGGVSGGLYGAYPSLTKLDKGDLKAELDFRSVYYTVVESWLNGDARSAVGRLYEKLSFV</sequence>
<reference evidence="2 3" key="1">
    <citation type="submission" date="2018-01" db="EMBL/GenBank/DDBJ databases">
        <title>The whole genome sequencing and assembly of Paenibacillus chitinolyticus KCCM 41400 strain.</title>
        <authorList>
            <person name="Kim J.-Y."/>
            <person name="Park M.-K."/>
            <person name="Lee Y.-J."/>
            <person name="Yi H."/>
            <person name="Bahn Y.-S."/>
            <person name="Kim J.F."/>
            <person name="Lee D.-W."/>
        </authorList>
    </citation>
    <scope>NUCLEOTIDE SEQUENCE [LARGE SCALE GENOMIC DNA]</scope>
    <source>
        <strain evidence="2 3">KCCM 41400</strain>
    </source>
</reference>
<dbReference type="OrthoDB" id="9779968at2"/>
<dbReference type="Proteomes" id="UP001527202">
    <property type="component" value="Unassembled WGS sequence"/>
</dbReference>
<evidence type="ECO:0000313" key="1">
    <source>
        <dbReference type="EMBL" id="MCY9595718.1"/>
    </source>
</evidence>
<dbReference type="RefSeq" id="WP_042229327.1">
    <property type="nucleotide sequence ID" value="NZ_CP026520.1"/>
</dbReference>
<accession>A0A410WT09</accession>
<dbReference type="AlphaFoldDB" id="A0A410WT09"/>
<name>A0A410WT09_9BACL</name>
<dbReference type="EMBL" id="CP026520">
    <property type="protein sequence ID" value="QAV17474.1"/>
    <property type="molecule type" value="Genomic_DNA"/>
</dbReference>
<evidence type="ECO:0000313" key="3">
    <source>
        <dbReference type="Proteomes" id="UP000288943"/>
    </source>
</evidence>